<dbReference type="InterPro" id="IPR035965">
    <property type="entry name" value="PAS-like_dom_sf"/>
</dbReference>
<dbReference type="Pfam" id="PF07536">
    <property type="entry name" value="HWE_HK"/>
    <property type="match status" value="1"/>
</dbReference>
<protein>
    <recommendedName>
        <fullName evidence="2">histidine kinase</fullName>
        <ecNumber evidence="2">2.7.13.3</ecNumber>
    </recommendedName>
</protein>
<feature type="domain" description="PAC" evidence="9">
    <location>
        <begin position="131"/>
        <end position="192"/>
    </location>
</feature>
<reference evidence="10 11" key="1">
    <citation type="submission" date="2018-04" db="EMBL/GenBank/DDBJ databases">
        <title>Genome sequencing of Gemmobacter.</title>
        <authorList>
            <person name="Yi H."/>
            <person name="Baek M.-G."/>
        </authorList>
    </citation>
    <scope>NUCLEOTIDE SEQUENCE [LARGE SCALE GENOMIC DNA]</scope>
    <source>
        <strain evidence="10 11">HYN0069</strain>
        <plasmid evidence="11">Plasmid unnamed1</plasmid>
    </source>
</reference>
<keyword evidence="11" id="KW-1185">Reference proteome</keyword>
<dbReference type="SMART" id="SM00911">
    <property type="entry name" value="HWE_HK"/>
    <property type="match status" value="1"/>
</dbReference>
<geneLocation type="plasmid" evidence="10">
    <name>unnamed1</name>
</geneLocation>
<name>A0A2S0US92_9RHOB</name>
<proteinExistence type="predicted"/>
<comment type="catalytic activity">
    <reaction evidence="1">
        <text>ATP + protein L-histidine = ADP + protein N-phospho-L-histidine.</text>
        <dbReference type="EC" id="2.7.13.3"/>
    </reaction>
</comment>
<dbReference type="GO" id="GO:0005524">
    <property type="term" value="F:ATP binding"/>
    <property type="evidence" value="ECO:0007669"/>
    <property type="project" value="UniProtKB-KW"/>
</dbReference>
<dbReference type="Proteomes" id="UP000244496">
    <property type="component" value="Plasmid unnamed1"/>
</dbReference>
<dbReference type="EC" id="2.7.13.3" evidence="2"/>
<sequence>MDFTRFLPSLKLRTQLCAGADGRKMTADAVLDDWPRSSGTMANLIRQFDWSASPIGEIPRWPGPLRTAIDVMLSSGFLASVAWGPDLIVFYNDEMAGILDDHHPRLFGQPLLASLPPDRSAVYVDHLARVRRGETVVIDTMHYPRQSNGQSSDAWLSARYLPLRDESGDVAGMMILASDITARKRQEERLAGLYGELQHRTRNLMGVVRSMFEKSLETAPDLPAFAETFRSRLMALARVQGLLAQLDEGDRITFDALLRAELSSLEASASDGPGPRVTLRGPSGIRLRSATVQTFALALHELASNAARHGALSQAAGRLAVDWRLDHRPEGAFLVVDWQETGVSVPPPATAGYGRELIERALPYQLDATSRLTFTPEGITCRIELPLREPVRR</sequence>
<evidence type="ECO:0000256" key="7">
    <source>
        <dbReference type="ARBA" id="ARBA00022777"/>
    </source>
</evidence>
<evidence type="ECO:0000256" key="2">
    <source>
        <dbReference type="ARBA" id="ARBA00012438"/>
    </source>
</evidence>
<evidence type="ECO:0000313" key="11">
    <source>
        <dbReference type="Proteomes" id="UP000244496"/>
    </source>
</evidence>
<dbReference type="InterPro" id="IPR011102">
    <property type="entry name" value="Sig_transdc_His_kinase_HWE"/>
</dbReference>
<accession>A0A2S0US92</accession>
<dbReference type="Gene3D" id="3.30.450.20">
    <property type="entry name" value="PAS domain"/>
    <property type="match status" value="1"/>
</dbReference>
<evidence type="ECO:0000313" key="10">
    <source>
        <dbReference type="EMBL" id="AWB50650.1"/>
    </source>
</evidence>
<dbReference type="PANTHER" id="PTHR41523">
    <property type="entry name" value="TWO-COMPONENT SYSTEM SENSOR PROTEIN"/>
    <property type="match status" value="1"/>
</dbReference>
<gene>
    <name evidence="10" type="ORF">HYN69_18820</name>
</gene>
<dbReference type="GO" id="GO:0004673">
    <property type="term" value="F:protein histidine kinase activity"/>
    <property type="evidence" value="ECO:0007669"/>
    <property type="project" value="UniProtKB-EC"/>
</dbReference>
<keyword evidence="6" id="KW-0547">Nucleotide-binding</keyword>
<keyword evidence="3" id="KW-0597">Phosphoprotein</keyword>
<dbReference type="KEGG" id="geh:HYN69_18820"/>
<keyword evidence="5" id="KW-0677">Repeat</keyword>
<evidence type="ECO:0000256" key="4">
    <source>
        <dbReference type="ARBA" id="ARBA00022679"/>
    </source>
</evidence>
<evidence type="ECO:0000259" key="9">
    <source>
        <dbReference type="PROSITE" id="PS50113"/>
    </source>
</evidence>
<dbReference type="InterPro" id="IPR000700">
    <property type="entry name" value="PAS-assoc_C"/>
</dbReference>
<dbReference type="PROSITE" id="PS50113">
    <property type="entry name" value="PAC"/>
    <property type="match status" value="1"/>
</dbReference>
<evidence type="ECO:0000256" key="1">
    <source>
        <dbReference type="ARBA" id="ARBA00000085"/>
    </source>
</evidence>
<keyword evidence="7" id="KW-0418">Kinase</keyword>
<organism evidence="10 11">
    <name type="scientific">Paragemmobacter aquarius</name>
    <dbReference type="NCBI Taxonomy" id="2169400"/>
    <lineage>
        <taxon>Bacteria</taxon>
        <taxon>Pseudomonadati</taxon>
        <taxon>Pseudomonadota</taxon>
        <taxon>Alphaproteobacteria</taxon>
        <taxon>Rhodobacterales</taxon>
        <taxon>Paracoccaceae</taxon>
        <taxon>Paragemmobacter</taxon>
    </lineage>
</organism>
<dbReference type="InterPro" id="IPR013656">
    <property type="entry name" value="PAS_4"/>
</dbReference>
<evidence type="ECO:0000256" key="3">
    <source>
        <dbReference type="ARBA" id="ARBA00022553"/>
    </source>
</evidence>
<keyword evidence="10" id="KW-0614">Plasmid</keyword>
<keyword evidence="8" id="KW-0067">ATP-binding</keyword>
<dbReference type="InterPro" id="IPR036890">
    <property type="entry name" value="HATPase_C_sf"/>
</dbReference>
<evidence type="ECO:0000256" key="6">
    <source>
        <dbReference type="ARBA" id="ARBA00022741"/>
    </source>
</evidence>
<dbReference type="PANTHER" id="PTHR41523:SF7">
    <property type="entry name" value="HISTIDINE KINASE"/>
    <property type="match status" value="1"/>
</dbReference>
<dbReference type="Pfam" id="PF08448">
    <property type="entry name" value="PAS_4"/>
    <property type="match status" value="1"/>
</dbReference>
<evidence type="ECO:0000256" key="5">
    <source>
        <dbReference type="ARBA" id="ARBA00022737"/>
    </source>
</evidence>
<evidence type="ECO:0000256" key="8">
    <source>
        <dbReference type="ARBA" id="ARBA00022840"/>
    </source>
</evidence>
<dbReference type="SUPFAM" id="SSF55785">
    <property type="entry name" value="PYP-like sensor domain (PAS domain)"/>
    <property type="match status" value="1"/>
</dbReference>
<dbReference type="EMBL" id="CP028919">
    <property type="protein sequence ID" value="AWB50650.1"/>
    <property type="molecule type" value="Genomic_DNA"/>
</dbReference>
<dbReference type="Gene3D" id="3.30.565.10">
    <property type="entry name" value="Histidine kinase-like ATPase, C-terminal domain"/>
    <property type="match status" value="1"/>
</dbReference>
<dbReference type="AlphaFoldDB" id="A0A2S0US92"/>
<keyword evidence="4" id="KW-0808">Transferase</keyword>